<keyword evidence="4 7" id="KW-1133">Transmembrane helix</keyword>
<dbReference type="EMBL" id="CP093313">
    <property type="protein sequence ID" value="UWZ83614.1"/>
    <property type="molecule type" value="Genomic_DNA"/>
</dbReference>
<feature type="transmembrane region" description="Helical" evidence="7">
    <location>
        <begin position="807"/>
        <end position="832"/>
    </location>
</feature>
<dbReference type="PANTHER" id="PTHR30572:SF4">
    <property type="entry name" value="ABC TRANSPORTER PERMEASE YTRF"/>
    <property type="match status" value="1"/>
</dbReference>
<feature type="transmembrane region" description="Helical" evidence="7">
    <location>
        <begin position="484"/>
        <end position="507"/>
    </location>
</feature>
<evidence type="ECO:0000256" key="3">
    <source>
        <dbReference type="ARBA" id="ARBA00022692"/>
    </source>
</evidence>
<dbReference type="GO" id="GO:0005886">
    <property type="term" value="C:plasma membrane"/>
    <property type="evidence" value="ECO:0007669"/>
    <property type="project" value="UniProtKB-SubCell"/>
</dbReference>
<feature type="transmembrane region" description="Helical" evidence="7">
    <location>
        <begin position="852"/>
        <end position="871"/>
    </location>
</feature>
<dbReference type="InterPro" id="IPR017800">
    <property type="entry name" value="ADOP"/>
</dbReference>
<evidence type="ECO:0000256" key="6">
    <source>
        <dbReference type="ARBA" id="ARBA00038076"/>
    </source>
</evidence>
<dbReference type="InterPro" id="IPR047928">
    <property type="entry name" value="Perm_prefix_1"/>
</dbReference>
<feature type="transmembrane region" description="Helical" evidence="7">
    <location>
        <begin position="85"/>
        <end position="112"/>
    </location>
</feature>
<feature type="transmembrane region" description="Helical" evidence="7">
    <location>
        <begin position="340"/>
        <end position="365"/>
    </location>
</feature>
<evidence type="ECO:0000256" key="5">
    <source>
        <dbReference type="ARBA" id="ARBA00023136"/>
    </source>
</evidence>
<dbReference type="GO" id="GO:0022857">
    <property type="term" value="F:transmembrane transporter activity"/>
    <property type="evidence" value="ECO:0007669"/>
    <property type="project" value="TreeGrafter"/>
</dbReference>
<dbReference type="NCBIfam" id="NF038403">
    <property type="entry name" value="perm_prefix_1"/>
    <property type="match status" value="1"/>
</dbReference>
<feature type="domain" description="MacB-like periplasmic core" evidence="9">
    <location>
        <begin position="87"/>
        <end position="307"/>
    </location>
</feature>
<reference evidence="10" key="1">
    <citation type="submission" date="2021-04" db="EMBL/GenBank/DDBJ databases">
        <title>Phylogenetic analysis of Acidobacteriaceae.</title>
        <authorList>
            <person name="Qiu L."/>
            <person name="Zhang Q."/>
        </authorList>
    </citation>
    <scope>NUCLEOTIDE SEQUENCE</scope>
    <source>
        <strain evidence="10">DSM 25168</strain>
    </source>
</reference>
<keyword evidence="3 7" id="KW-0812">Transmembrane</keyword>
<evidence type="ECO:0000256" key="7">
    <source>
        <dbReference type="SAM" id="Phobius"/>
    </source>
</evidence>
<feature type="domain" description="ABC3 transporter permease C-terminal" evidence="8">
    <location>
        <begin position="347"/>
        <end position="464"/>
    </location>
</feature>
<dbReference type="KEGG" id="orp:MOP44_23985"/>
<comment type="similarity">
    <text evidence="6">Belongs to the ABC-4 integral membrane protein family.</text>
</comment>
<evidence type="ECO:0000256" key="2">
    <source>
        <dbReference type="ARBA" id="ARBA00022475"/>
    </source>
</evidence>
<sequence length="886" mass="96293">MRWWQLKKRDADLERELRSDLELEEEEQREKGLSPEDAQYAARRAFGNATLIREQTHEAWGWAQFERWLQDARYALRQIRKSPGFAAVVVLVLALAIGANAAVFSVLNAVLLRPLEFPNADRLVQITSMKAGKPVGVSGPDWRDFATQNQSFEKIAIYDQWRKNVSTSRRGDDPAEVLVGLASPQFFEALGIQPLLGRLFTADEGLQGRNHVALITEGFWKAHYQRNSMILGHTLTINDQPYTIIGVLPDTIPGWLHGAQAQLPVFEPFLPEPGVWDESARAGRGYGALALLKPGVSVDKAQADLARIARSLASTHPVDRGVDISVVPLETMRTGNLRPLLLLLMGAVALILLIACSNLAALLLARNTSRQREFAMRKALGAGRAALVRQIFTEILVLSVLGSGLGLLLACGAIRAVRLNDPGKIPQLLALTLDWRVVLFTLAAGLGTCLFFGTAPALLSARVDPADALKQGGRSSSGVARQGFRRILVTGQIALSLMLLVAASLVLQTLEHLERQDLGFRVDHLMRGHLYLPPVRYATADAITRFCDELTDRIRVLPGVKDVSVTTVYPPRDGWHMMFSIEGHPVSRLEEVPSTIFGVVDANYLRTAGIPLTAGRDFSQSDREGTLPVGIVNQAFVKQYFPGVDPIGQRIELGAPASLIAQDTWMGAQRETISIAGVMRDNYNQGLTLPVAPQLITLFRQTPHVNFGFKDLLVRSNVAPETLEQAVAQQIHALDSQLPLSEVETMNQYIGDMTAVNRFTSVALTGFAAVGLLLAMLGIYGVMAYLVAQRTQEIGIRLALGAPRGAVAWLVSLQGFRMALSGVMIGLVGSVLTSRSLASLLYGVSALDPLTLLAASTLLVAIAVAACAVPARRAANIDPLLALRAE</sequence>
<evidence type="ECO:0000256" key="1">
    <source>
        <dbReference type="ARBA" id="ARBA00004651"/>
    </source>
</evidence>
<evidence type="ECO:0000259" key="9">
    <source>
        <dbReference type="Pfam" id="PF12704"/>
    </source>
</evidence>
<dbReference type="InterPro" id="IPR025857">
    <property type="entry name" value="MacB_PCD"/>
</dbReference>
<proteinExistence type="inferred from homology"/>
<accession>A0A9J7BRR6</accession>
<keyword evidence="5 7" id="KW-0472">Membrane</keyword>
<dbReference type="RefSeq" id="WP_260792949.1">
    <property type="nucleotide sequence ID" value="NZ_CP093313.1"/>
</dbReference>
<feature type="domain" description="MacB-like periplasmic core" evidence="9">
    <location>
        <begin position="495"/>
        <end position="730"/>
    </location>
</feature>
<name>A0A9J7BRR6_9BACT</name>
<comment type="subcellular location">
    <subcellularLocation>
        <location evidence="1">Cell membrane</location>
        <topology evidence="1">Multi-pass membrane protein</topology>
    </subcellularLocation>
</comment>
<evidence type="ECO:0000259" key="8">
    <source>
        <dbReference type="Pfam" id="PF02687"/>
    </source>
</evidence>
<evidence type="ECO:0000313" key="10">
    <source>
        <dbReference type="EMBL" id="UWZ83614.1"/>
    </source>
</evidence>
<feature type="transmembrane region" description="Helical" evidence="7">
    <location>
        <begin position="386"/>
        <end position="417"/>
    </location>
</feature>
<feature type="domain" description="ABC3 transporter permease C-terminal" evidence="8">
    <location>
        <begin position="767"/>
        <end position="879"/>
    </location>
</feature>
<dbReference type="Pfam" id="PF02687">
    <property type="entry name" value="FtsX"/>
    <property type="match status" value="2"/>
</dbReference>
<dbReference type="Pfam" id="PF12704">
    <property type="entry name" value="MacB_PCD"/>
    <property type="match status" value="2"/>
</dbReference>
<dbReference type="AlphaFoldDB" id="A0A9J7BRR6"/>
<evidence type="ECO:0000256" key="4">
    <source>
        <dbReference type="ARBA" id="ARBA00022989"/>
    </source>
</evidence>
<feature type="transmembrane region" description="Helical" evidence="7">
    <location>
        <begin position="762"/>
        <end position="787"/>
    </location>
</feature>
<gene>
    <name evidence="10" type="ORF">MOP44_23985</name>
</gene>
<dbReference type="PANTHER" id="PTHR30572">
    <property type="entry name" value="MEMBRANE COMPONENT OF TRANSPORTER-RELATED"/>
    <property type="match status" value="1"/>
</dbReference>
<organism evidence="10 11">
    <name type="scientific">Occallatibacter riparius</name>
    <dbReference type="NCBI Taxonomy" id="1002689"/>
    <lineage>
        <taxon>Bacteria</taxon>
        <taxon>Pseudomonadati</taxon>
        <taxon>Acidobacteriota</taxon>
        <taxon>Terriglobia</taxon>
        <taxon>Terriglobales</taxon>
        <taxon>Acidobacteriaceae</taxon>
        <taxon>Occallatibacter</taxon>
    </lineage>
</organism>
<protein>
    <submittedName>
        <fullName evidence="10">ABC transporter permease</fullName>
    </submittedName>
</protein>
<keyword evidence="2" id="KW-1003">Cell membrane</keyword>
<dbReference type="InterPro" id="IPR050250">
    <property type="entry name" value="Macrolide_Exporter_MacB"/>
</dbReference>
<dbReference type="InterPro" id="IPR003838">
    <property type="entry name" value="ABC3_permease_C"/>
</dbReference>
<feature type="transmembrane region" description="Helical" evidence="7">
    <location>
        <begin position="437"/>
        <end position="463"/>
    </location>
</feature>
<evidence type="ECO:0000313" key="11">
    <source>
        <dbReference type="Proteomes" id="UP001059380"/>
    </source>
</evidence>
<dbReference type="NCBIfam" id="TIGR03434">
    <property type="entry name" value="ADOP"/>
    <property type="match status" value="1"/>
</dbReference>
<dbReference type="Proteomes" id="UP001059380">
    <property type="component" value="Chromosome"/>
</dbReference>
<keyword evidence="11" id="KW-1185">Reference proteome</keyword>